<evidence type="ECO:0000259" key="2">
    <source>
        <dbReference type="Pfam" id="PF13751"/>
    </source>
</evidence>
<dbReference type="PANTHER" id="PTHR35604">
    <property type="entry name" value="TRANSPOSASE INSH FOR INSERTION SEQUENCE ELEMENT IS5A-RELATED"/>
    <property type="match status" value="1"/>
</dbReference>
<dbReference type="PANTHER" id="PTHR35604:SF2">
    <property type="entry name" value="TRANSPOSASE INSH FOR INSERTION SEQUENCE ELEMENT IS5A-RELATED"/>
    <property type="match status" value="1"/>
</dbReference>
<proteinExistence type="predicted"/>
<reference evidence="3 4" key="1">
    <citation type="submission" date="2023-05" db="EMBL/GenBank/DDBJ databases">
        <title>Draft genome sequence of Streptomyces sp. B-S-A6 isolated from a cave soil in Thailand.</title>
        <authorList>
            <person name="Chamroensaksri N."/>
            <person name="Muangham S."/>
        </authorList>
    </citation>
    <scope>NUCLEOTIDE SEQUENCE [LARGE SCALE GENOMIC DNA]</scope>
    <source>
        <strain evidence="3 4">B-S-A6</strain>
    </source>
</reference>
<dbReference type="NCBIfam" id="NF033551">
    <property type="entry name" value="transpos_IS1182"/>
    <property type="match status" value="1"/>
</dbReference>
<dbReference type="InterPro" id="IPR025668">
    <property type="entry name" value="Tnp_DDE_dom"/>
</dbReference>
<dbReference type="InterPro" id="IPR008490">
    <property type="entry name" value="Transposase_InsH_N"/>
</dbReference>
<comment type="caution">
    <text evidence="3">The sequence shown here is derived from an EMBL/GenBank/DDBJ whole genome shotgun (WGS) entry which is preliminary data.</text>
</comment>
<gene>
    <name evidence="3" type="ORF">QIS96_37585</name>
</gene>
<protein>
    <submittedName>
        <fullName evidence="3">IS1182 family transposase</fullName>
    </submittedName>
</protein>
<keyword evidence="4" id="KW-1185">Reference proteome</keyword>
<dbReference type="Pfam" id="PF13751">
    <property type="entry name" value="DDE_Tnp_1_6"/>
    <property type="match status" value="1"/>
</dbReference>
<dbReference type="RefSeq" id="WP_282547384.1">
    <property type="nucleotide sequence ID" value="NZ_JASCIQ010000092.1"/>
</dbReference>
<dbReference type="Proteomes" id="UP001223978">
    <property type="component" value="Unassembled WGS sequence"/>
</dbReference>
<feature type="domain" description="Transposase InsH N-terminal" evidence="1">
    <location>
        <begin position="21"/>
        <end position="113"/>
    </location>
</feature>
<evidence type="ECO:0000313" key="4">
    <source>
        <dbReference type="Proteomes" id="UP001223978"/>
    </source>
</evidence>
<accession>A0ABT6SMV0</accession>
<sequence length="550" mass="61596">MSMRPRPPCGVPAETARVARAAFPKGSLAIRIRDKLGAIFRDEDFSELFPRRGKPAWPPGQLALVLVLQFVEGLTDRQAAEAVRARIDWKYALGLELSDEGFDFSVLSEFRDRLAGADGGREVLDGILVAAREHGLISGGGRARTDSTRVLTAARALNWLEFVAETLRLALNAVARTAPDWLNDHAPDEWFQHYATRIDDSRFPKAATKRAPIGLRIGTDGMRLLRLIWAHEAPHELRLLPEVEVLRQVWVQQFHLVDGEVRRRRPEDHPPGKIRVINPYDLDARGGSKRGVTWDGYKVHLTETCGTPDAPHLITNVLTTTAPIADSRMSAPVHAGLARRGLLPDEHWVDAGYANAPAMARALDDWNVSLHGPLQQPTMTQSRNGNFYSQDDFTIDWDNKRATCPNGHVNSQWATDRSHEGQPVVRIAFAPANCRACPDRPRCVSPPNVRQRKLTLRPQATHQTLQQARVLQQTTDWKDRYKIRAGVEGTISQAAAHGLRRSRYQGLRKTGIHHQLIASAINLIRIDAWLTHRPRACTRTSPLTELRATR</sequence>
<feature type="domain" description="Transposase DDE" evidence="2">
    <location>
        <begin position="403"/>
        <end position="526"/>
    </location>
</feature>
<name>A0ABT6SMV0_9ACTN</name>
<evidence type="ECO:0000313" key="3">
    <source>
        <dbReference type="EMBL" id="MDI3409518.1"/>
    </source>
</evidence>
<dbReference type="Pfam" id="PF05598">
    <property type="entry name" value="DUF772"/>
    <property type="match status" value="1"/>
</dbReference>
<dbReference type="InterPro" id="IPR047629">
    <property type="entry name" value="IS1182_transpos"/>
</dbReference>
<evidence type="ECO:0000259" key="1">
    <source>
        <dbReference type="Pfam" id="PF05598"/>
    </source>
</evidence>
<dbReference type="EMBL" id="JASCIQ010000092">
    <property type="protein sequence ID" value="MDI3409518.1"/>
    <property type="molecule type" value="Genomic_DNA"/>
</dbReference>
<organism evidence="3 4">
    <name type="scientific">Streptomyces cavernicola</name>
    <dbReference type="NCBI Taxonomy" id="3043613"/>
    <lineage>
        <taxon>Bacteria</taxon>
        <taxon>Bacillati</taxon>
        <taxon>Actinomycetota</taxon>
        <taxon>Actinomycetes</taxon>
        <taxon>Kitasatosporales</taxon>
        <taxon>Streptomycetaceae</taxon>
        <taxon>Streptomyces</taxon>
    </lineage>
</organism>